<comment type="caution">
    <text evidence="3">The sequence shown here is derived from an EMBL/GenBank/DDBJ whole genome shotgun (WGS) entry which is preliminary data.</text>
</comment>
<evidence type="ECO:0000256" key="1">
    <source>
        <dbReference type="SAM" id="MobiDB-lite"/>
    </source>
</evidence>
<evidence type="ECO:0000259" key="2">
    <source>
        <dbReference type="Pfam" id="PF05170"/>
    </source>
</evidence>
<dbReference type="InterPro" id="IPR052894">
    <property type="entry name" value="AsmA-related"/>
</dbReference>
<reference evidence="3" key="1">
    <citation type="journal article" date="2020" name="mSystems">
        <title>Genome- and Community-Level Interaction Insights into Carbon Utilization and Element Cycling Functions of Hydrothermarchaeota in Hydrothermal Sediment.</title>
        <authorList>
            <person name="Zhou Z."/>
            <person name="Liu Y."/>
            <person name="Xu W."/>
            <person name="Pan J."/>
            <person name="Luo Z.H."/>
            <person name="Li M."/>
        </authorList>
    </citation>
    <scope>NUCLEOTIDE SEQUENCE [LARGE SCALE GENOMIC DNA]</scope>
    <source>
        <strain evidence="3">HyVt-493</strain>
    </source>
</reference>
<feature type="domain" description="AsmA" evidence="2">
    <location>
        <begin position="1"/>
        <end position="840"/>
    </location>
</feature>
<gene>
    <name evidence="3" type="ORF">ENJ51_11635</name>
</gene>
<dbReference type="PANTHER" id="PTHR30441:SF4">
    <property type="entry name" value="PROTEIN ASMA"/>
    <property type="match status" value="1"/>
</dbReference>
<proteinExistence type="predicted"/>
<dbReference type="Pfam" id="PF05170">
    <property type="entry name" value="AsmA"/>
    <property type="match status" value="1"/>
</dbReference>
<dbReference type="InterPro" id="IPR007844">
    <property type="entry name" value="AsmA"/>
</dbReference>
<organism evidence="3">
    <name type="scientific">Leucothrix mucor</name>
    <dbReference type="NCBI Taxonomy" id="45248"/>
    <lineage>
        <taxon>Bacteria</taxon>
        <taxon>Pseudomonadati</taxon>
        <taxon>Pseudomonadota</taxon>
        <taxon>Gammaproteobacteria</taxon>
        <taxon>Thiotrichales</taxon>
        <taxon>Thiotrichaceae</taxon>
        <taxon>Leucothrix</taxon>
    </lineage>
</organism>
<protein>
    <submittedName>
        <fullName evidence="3">AsmA family protein</fullName>
    </submittedName>
</protein>
<dbReference type="Proteomes" id="UP000885750">
    <property type="component" value="Unassembled WGS sequence"/>
</dbReference>
<dbReference type="PANTHER" id="PTHR30441">
    <property type="entry name" value="DUF748 DOMAIN-CONTAINING PROTEIN"/>
    <property type="match status" value="1"/>
</dbReference>
<dbReference type="GO" id="GO:0090313">
    <property type="term" value="P:regulation of protein targeting to membrane"/>
    <property type="evidence" value="ECO:0007669"/>
    <property type="project" value="TreeGrafter"/>
</dbReference>
<name>A0A7V2T1I9_LEUMU</name>
<dbReference type="GO" id="GO:0005886">
    <property type="term" value="C:plasma membrane"/>
    <property type="evidence" value="ECO:0007669"/>
    <property type="project" value="TreeGrafter"/>
</dbReference>
<dbReference type="EMBL" id="DRMS01000439">
    <property type="protein sequence ID" value="HFC93450.1"/>
    <property type="molecule type" value="Genomic_DNA"/>
</dbReference>
<dbReference type="AlphaFoldDB" id="A0A7V2T1I9"/>
<sequence length="1034" mass="113890">MKPLSKLFFVLSALLAIALFALVVFVATFDANHYKTQISQLVKQNTGRDLHLTGDIKLSVYPNIALNLGAASLSNAQGFGNIPFATVKSAQIAVQLLPLLKKKLVVKKIILDGLQLDLHKKADGRTNWDSFHRGSKSAKSQNQLTNDLLKNLSVAGINLSNAAIQWRDDAVRQNIIIAPLNLSSGVFRPNKPIDIHLKGTLKQQHPALSVTTDLSTTLTLSQSNQYISLKGTRLNATAFGLPVSKVVLSGDIQGTLKQLNIAGLKLHLIAAKSILPKGNLSLDLAGDTKLNLEQQIAQIPAMRLQTTITDLPHPDAIIKATVSGNTTLNLQQMQIAGMALKADLQKVIANNSASNAHIKGDTHLEFKKLLLTIKGMAANTNSTRFVEDKGKANANLTGDLRANLNNMFVTISAMKLTAGATELPNISHVDATITGNLNANIKQQQFTLQNTNIKTNLKGEALSGGNLYAQLSSKHMIANSKKQHFKLQGMKLNATINGGLVPSGKLVHHSQGNIDIDLSRNKGNAQLNNILLEMAGAKLTGNAKLIRLSPQPTLVGAFKTNQFNLKQVLTVLGVKLPLTSKANVFGNSKASFQLSATPSSVNLRQVNLQLDQSRITGELAVNNFQQPAIKSKLKIDQLVVDDYLAPVNPQMAKKSQPNDKLLPVAMMKTLNLDGSVDIKKLRFDQVNFTNVHANINAKKGVINAKPLRFNAYKGNYNGALTINVAGNTPIITMQHQIKKVRSENLLLQFFEDRYVSGGIYLNTNLSTRGNTLATIKQNLNGSADVELRKGTIRDSKFAKKVAMAVNLFEKKKTNAKGQQEVTFTKLGGDWKAKKGIFTTDNMQLLAPHFLITGKGAINMVKNSLDLKLRLKSKNKNSKLFAPLHIHGDFDQLKYELELDVLVKSLLKEDLYKKKAQLKQKLLNEKAKALEKLEARKQAELQKLEAKKEEAQRRLKEEQEKIKQRLQNERLKAQQLLQDRLKREQEKLQNKLDDRLKGALDNQTNDAVESVTEEFQKDLEEKAKDKLKDALRGLF</sequence>
<evidence type="ECO:0000313" key="3">
    <source>
        <dbReference type="EMBL" id="HFC93450.1"/>
    </source>
</evidence>
<feature type="region of interest" description="Disordered" evidence="1">
    <location>
        <begin position="991"/>
        <end position="1014"/>
    </location>
</feature>
<accession>A0A7V2T1I9</accession>